<dbReference type="Ensembl" id="ENSLLTT00000005466.1">
    <property type="protein sequence ID" value="ENSLLTP00000005256.1"/>
    <property type="gene ID" value="ENSLLTG00000004011.1"/>
</dbReference>
<dbReference type="Proteomes" id="UP000694406">
    <property type="component" value="Unplaced"/>
</dbReference>
<sequence length="116" mass="13631">KNYNYLPEAELEEEIVKGNIIAWSRNIGCSITLIEWEKVWSRNNKIPKSIEFKPELFLLGIFKKQFSQKVKYTIVHILTKQPHVPSKGNDNSKNIKLCRDGQINFGIKRKRYINVL</sequence>
<proteinExistence type="predicted"/>
<organism evidence="1 2">
    <name type="scientific">Laticauda laticaudata</name>
    <name type="common">Blue-ringed sea krait</name>
    <name type="synonym">Blue-lipped sea krait</name>
    <dbReference type="NCBI Taxonomy" id="8630"/>
    <lineage>
        <taxon>Eukaryota</taxon>
        <taxon>Metazoa</taxon>
        <taxon>Chordata</taxon>
        <taxon>Craniata</taxon>
        <taxon>Vertebrata</taxon>
        <taxon>Euteleostomi</taxon>
        <taxon>Lepidosauria</taxon>
        <taxon>Squamata</taxon>
        <taxon>Bifurcata</taxon>
        <taxon>Unidentata</taxon>
        <taxon>Episquamata</taxon>
        <taxon>Toxicofera</taxon>
        <taxon>Serpentes</taxon>
        <taxon>Colubroidea</taxon>
        <taxon>Elapidae</taxon>
        <taxon>Laticaudinae</taxon>
        <taxon>Laticauda</taxon>
    </lineage>
</organism>
<keyword evidence="2" id="KW-1185">Reference proteome</keyword>
<name>A0A8C5RLX5_LATLA</name>
<reference evidence="1" key="2">
    <citation type="submission" date="2025-09" db="UniProtKB">
        <authorList>
            <consortium name="Ensembl"/>
        </authorList>
    </citation>
    <scope>IDENTIFICATION</scope>
</reference>
<accession>A0A8C5RLX5</accession>
<evidence type="ECO:0000313" key="2">
    <source>
        <dbReference type="Proteomes" id="UP000694406"/>
    </source>
</evidence>
<reference evidence="1" key="1">
    <citation type="submission" date="2025-08" db="UniProtKB">
        <authorList>
            <consortium name="Ensembl"/>
        </authorList>
    </citation>
    <scope>IDENTIFICATION</scope>
</reference>
<dbReference type="AlphaFoldDB" id="A0A8C5RLX5"/>
<protein>
    <submittedName>
        <fullName evidence="1">Uncharacterized protein</fullName>
    </submittedName>
</protein>
<evidence type="ECO:0000313" key="1">
    <source>
        <dbReference type="Ensembl" id="ENSLLTP00000005256.1"/>
    </source>
</evidence>